<dbReference type="Proteomes" id="UP000240509">
    <property type="component" value="Unassembled WGS sequence"/>
</dbReference>
<accession>A0A2T4U7K9</accession>
<evidence type="ECO:0000256" key="6">
    <source>
        <dbReference type="ARBA" id="ARBA00022989"/>
    </source>
</evidence>
<dbReference type="Gene3D" id="1.20.1530.20">
    <property type="match status" value="1"/>
</dbReference>
<evidence type="ECO:0000256" key="7">
    <source>
        <dbReference type="ARBA" id="ARBA00023136"/>
    </source>
</evidence>
<evidence type="ECO:0000313" key="10">
    <source>
        <dbReference type="Proteomes" id="UP000240509"/>
    </source>
</evidence>
<reference evidence="9 10" key="1">
    <citation type="submission" date="2018-03" db="EMBL/GenBank/DDBJ databases">
        <title>Alkalicoccus saliphilus sp. nov., isolated from a mineral pool.</title>
        <authorList>
            <person name="Zhao B."/>
        </authorList>
    </citation>
    <scope>NUCLEOTIDE SEQUENCE [LARGE SCALE GENOMIC DNA]</scope>
    <source>
        <strain evidence="9 10">6AG</strain>
    </source>
</reference>
<feature type="transmembrane region" description="Helical" evidence="8">
    <location>
        <begin position="104"/>
        <end position="123"/>
    </location>
</feature>
<feature type="transmembrane region" description="Helical" evidence="8">
    <location>
        <begin position="195"/>
        <end position="216"/>
    </location>
</feature>
<keyword evidence="10" id="KW-1185">Reference proteome</keyword>
<dbReference type="EMBL" id="PZJJ01000007">
    <property type="protein sequence ID" value="PTL39381.1"/>
    <property type="molecule type" value="Genomic_DNA"/>
</dbReference>
<evidence type="ECO:0000256" key="5">
    <source>
        <dbReference type="ARBA" id="ARBA00022692"/>
    </source>
</evidence>
<feature type="transmembrane region" description="Helical" evidence="8">
    <location>
        <begin position="163"/>
        <end position="183"/>
    </location>
</feature>
<evidence type="ECO:0000256" key="1">
    <source>
        <dbReference type="ARBA" id="ARBA00004651"/>
    </source>
</evidence>
<gene>
    <name evidence="9" type="ORF">C6Y45_06010</name>
</gene>
<dbReference type="RefSeq" id="WP_107584267.1">
    <property type="nucleotide sequence ID" value="NZ_PZJJ01000007.1"/>
</dbReference>
<dbReference type="PANTHER" id="PTHR36838">
    <property type="entry name" value="AUXIN EFFLUX CARRIER FAMILY PROTEIN"/>
    <property type="match status" value="1"/>
</dbReference>
<dbReference type="InterPro" id="IPR004776">
    <property type="entry name" value="Mem_transp_PIN-like"/>
</dbReference>
<keyword evidence="4" id="KW-1003">Cell membrane</keyword>
<dbReference type="OrthoDB" id="401182at2"/>
<evidence type="ECO:0000313" key="9">
    <source>
        <dbReference type="EMBL" id="PTL39381.1"/>
    </source>
</evidence>
<feature type="transmembrane region" description="Helical" evidence="8">
    <location>
        <begin position="287"/>
        <end position="310"/>
    </location>
</feature>
<dbReference type="AlphaFoldDB" id="A0A2T4U7K9"/>
<evidence type="ECO:0000256" key="3">
    <source>
        <dbReference type="ARBA" id="ARBA00022448"/>
    </source>
</evidence>
<feature type="transmembrane region" description="Helical" evidence="8">
    <location>
        <begin position="129"/>
        <end position="151"/>
    </location>
</feature>
<feature type="transmembrane region" description="Helical" evidence="8">
    <location>
        <begin position="36"/>
        <end position="55"/>
    </location>
</feature>
<comment type="subcellular location">
    <subcellularLocation>
        <location evidence="1">Cell membrane</location>
        <topology evidence="1">Multi-pass membrane protein</topology>
    </subcellularLocation>
</comment>
<keyword evidence="5 8" id="KW-0812">Transmembrane</keyword>
<evidence type="ECO:0000256" key="8">
    <source>
        <dbReference type="SAM" id="Phobius"/>
    </source>
</evidence>
<keyword evidence="7 8" id="KW-0472">Membrane</keyword>
<name>A0A2T4U7K9_9BACI</name>
<evidence type="ECO:0000256" key="4">
    <source>
        <dbReference type="ARBA" id="ARBA00022475"/>
    </source>
</evidence>
<evidence type="ECO:0000256" key="2">
    <source>
        <dbReference type="ARBA" id="ARBA00010145"/>
    </source>
</evidence>
<dbReference type="PANTHER" id="PTHR36838:SF3">
    <property type="entry name" value="TRANSPORTER AUXIN EFFLUX CARRIER EC FAMILY"/>
    <property type="match status" value="1"/>
</dbReference>
<feature type="transmembrane region" description="Helical" evidence="8">
    <location>
        <begin position="67"/>
        <end position="92"/>
    </location>
</feature>
<protein>
    <submittedName>
        <fullName evidence="9">Auxin efflux carrier</fullName>
    </submittedName>
</protein>
<dbReference type="InterPro" id="IPR038770">
    <property type="entry name" value="Na+/solute_symporter_sf"/>
</dbReference>
<proteinExistence type="inferred from homology"/>
<feature type="transmembrane region" description="Helical" evidence="8">
    <location>
        <begin position="255"/>
        <end position="275"/>
    </location>
</feature>
<dbReference type="Pfam" id="PF03547">
    <property type="entry name" value="Mem_trans"/>
    <property type="match status" value="1"/>
</dbReference>
<keyword evidence="6 8" id="KW-1133">Transmembrane helix</keyword>
<keyword evidence="3" id="KW-0813">Transport</keyword>
<organism evidence="9 10">
    <name type="scientific">Alkalicoccus saliphilus</name>
    <dbReference type="NCBI Taxonomy" id="200989"/>
    <lineage>
        <taxon>Bacteria</taxon>
        <taxon>Bacillati</taxon>
        <taxon>Bacillota</taxon>
        <taxon>Bacilli</taxon>
        <taxon>Bacillales</taxon>
        <taxon>Bacillaceae</taxon>
        <taxon>Alkalicoccus</taxon>
    </lineage>
</organism>
<dbReference type="GO" id="GO:0005886">
    <property type="term" value="C:plasma membrane"/>
    <property type="evidence" value="ECO:0007669"/>
    <property type="project" value="UniProtKB-SubCell"/>
</dbReference>
<comment type="similarity">
    <text evidence="2">Belongs to the auxin efflux carrier (TC 2.A.69) family.</text>
</comment>
<sequence>METAVVATAITVMGLMVALGVFLSYKVHITTETKQLLVVVVLNIAVPSVILNGVFNTDVSDQLLRQVGIIFGLSIIFHLGAIVFALLFAKIAGFRSTFAKRMTVLAALGNTGFIGIPLCATIFGPTGGLLAAIFDAGLDFVIFTVGLYLLQSGRSFRLKQLKSLINLPLAAVIIGISSAFLELEPPAVIRQLVELLSGLAAPLAMLYTGILLQQLLRRTGFRVYPQIWFPLTVRLLAIPALTLTILPFIPLEEMTRNVVIVLSGMPTFMLAAILFTRYTDDEDSAVMTISFSTILSMGTIPLVVYAASFLF</sequence>
<feature type="transmembrane region" description="Helical" evidence="8">
    <location>
        <begin position="6"/>
        <end position="24"/>
    </location>
</feature>
<feature type="transmembrane region" description="Helical" evidence="8">
    <location>
        <begin position="228"/>
        <end position="249"/>
    </location>
</feature>
<dbReference type="GO" id="GO:0055085">
    <property type="term" value="P:transmembrane transport"/>
    <property type="evidence" value="ECO:0007669"/>
    <property type="project" value="InterPro"/>
</dbReference>
<comment type="caution">
    <text evidence="9">The sequence shown here is derived from an EMBL/GenBank/DDBJ whole genome shotgun (WGS) entry which is preliminary data.</text>
</comment>